<dbReference type="FunFam" id="1.10.510.10:FF:000624">
    <property type="entry name" value="Mitogen-activated protein kinase"/>
    <property type="match status" value="1"/>
</dbReference>
<dbReference type="EMBL" id="BRYA01000052">
    <property type="protein sequence ID" value="GMI35184.1"/>
    <property type="molecule type" value="Genomic_DNA"/>
</dbReference>
<organism evidence="12 13">
    <name type="scientific">Triparma columacea</name>
    <dbReference type="NCBI Taxonomy" id="722753"/>
    <lineage>
        <taxon>Eukaryota</taxon>
        <taxon>Sar</taxon>
        <taxon>Stramenopiles</taxon>
        <taxon>Ochrophyta</taxon>
        <taxon>Bolidophyceae</taxon>
        <taxon>Parmales</taxon>
        <taxon>Triparmaceae</taxon>
        <taxon>Triparma</taxon>
    </lineage>
</organism>
<evidence type="ECO:0000259" key="11">
    <source>
        <dbReference type="PROSITE" id="PS50011"/>
    </source>
</evidence>
<keyword evidence="6 9" id="KW-0067">ATP-binding</keyword>
<dbReference type="InterPro" id="IPR050117">
    <property type="entry name" value="MAPK"/>
</dbReference>
<keyword evidence="4 9" id="KW-0547">Nucleotide-binding</keyword>
<feature type="binding site" evidence="9">
    <location>
        <position position="34"/>
    </location>
    <ligand>
        <name>ATP</name>
        <dbReference type="ChEBI" id="CHEBI:30616"/>
    </ligand>
</feature>
<keyword evidence="3" id="KW-0808">Transferase</keyword>
<dbReference type="AlphaFoldDB" id="A0A9W7G7R3"/>
<dbReference type="Proteomes" id="UP001165065">
    <property type="component" value="Unassembled WGS sequence"/>
</dbReference>
<dbReference type="GO" id="GO:0005524">
    <property type="term" value="F:ATP binding"/>
    <property type="evidence" value="ECO:0007669"/>
    <property type="project" value="UniProtKB-UniRule"/>
</dbReference>
<sequence>MNKYEVLGVVGEGAYGVVLQCRNSENGETVAIKKFKENDDDDIVRKTTLREVKILRLLKHVSIVALLEAFRRKGRLYLVFEYVQQNLLEVLEENSAGLAPDLVRTYIFQLCNALAFCHSKDVIHRDIKPENLLIDPTTATLKLCDFGFARTVTSSRQALTDYVATRWYRAPELLLGSTSYTNKVDVWAIGCIMGELCDGQPMFPGESEIDQLYIIQKVLGPMTKEQNNLFLCNPRFAGLKFPDMSRPDTLQKKYVGVLSKRALNFCRSLVQMEPSDRMSCAMCMEHNYFEGLPGYKKASHNNKAMAKGGGLPPREEMQGAMGGKMPMVEKEGGWRDGDGPHPPQGKNGGNFRRNQNHNHGRGLGSREKTPPLAAAQPKVVPPLGGGGGDESGRKLSRKEKKRMKGEQRGNSRGDEQDWGEGWGNEMDRGPLGMSGYGFSNALQNSNVSNSSNYNSSFNYNAKKPSASSNFHSNLGGGGRGQMVENKNKKKSNAKSKEEKEKRLRKEEREREREREFQAQMELQMERERQRENEIRAFREFSTGVQHKLPDTMQNRNRSRGSMQGSLLDGFKITPRGHSMNPNMNDSHDNMDYHQYSQPSGRYGQPLEALDHAPRPDMRARMNPGGLTPLGNSALASMGQGGMNMEKSSKKGRLGIAGRRM</sequence>
<dbReference type="PROSITE" id="PS00108">
    <property type="entry name" value="PROTEIN_KINASE_ST"/>
    <property type="match status" value="1"/>
</dbReference>
<evidence type="ECO:0000256" key="4">
    <source>
        <dbReference type="ARBA" id="ARBA00022741"/>
    </source>
</evidence>
<dbReference type="OrthoDB" id="548217at2759"/>
<feature type="compositionally biased region" description="Basic and acidic residues" evidence="10">
    <location>
        <begin position="327"/>
        <end position="339"/>
    </location>
</feature>
<comment type="catalytic activity">
    <reaction evidence="7">
        <text>L-threonyl-[protein] + ATP = O-phospho-L-threonyl-[protein] + ADP + H(+)</text>
        <dbReference type="Rhea" id="RHEA:46608"/>
        <dbReference type="Rhea" id="RHEA-COMP:11060"/>
        <dbReference type="Rhea" id="RHEA-COMP:11605"/>
        <dbReference type="ChEBI" id="CHEBI:15378"/>
        <dbReference type="ChEBI" id="CHEBI:30013"/>
        <dbReference type="ChEBI" id="CHEBI:30616"/>
        <dbReference type="ChEBI" id="CHEBI:61977"/>
        <dbReference type="ChEBI" id="CHEBI:456216"/>
        <dbReference type="EC" id="2.7.11.22"/>
    </reaction>
</comment>
<dbReference type="FunFam" id="3.30.200.20:FF:000049">
    <property type="entry name" value="cyclin-dependent kinase-like 1 isoform X1"/>
    <property type="match status" value="1"/>
</dbReference>
<keyword evidence="13" id="KW-1185">Reference proteome</keyword>
<evidence type="ECO:0000256" key="2">
    <source>
        <dbReference type="ARBA" id="ARBA00022527"/>
    </source>
</evidence>
<keyword evidence="5" id="KW-0418">Kinase</keyword>
<dbReference type="CDD" id="cd07833">
    <property type="entry name" value="STKc_CDKL"/>
    <property type="match status" value="1"/>
</dbReference>
<dbReference type="Pfam" id="PF00069">
    <property type="entry name" value="Pkinase"/>
    <property type="match status" value="1"/>
</dbReference>
<evidence type="ECO:0000256" key="8">
    <source>
        <dbReference type="ARBA" id="ARBA00048367"/>
    </source>
</evidence>
<gene>
    <name evidence="12" type="ORF">TrCOL_g6719</name>
</gene>
<name>A0A9W7G7R3_9STRA</name>
<reference evidence="13" key="1">
    <citation type="journal article" date="2023" name="Commun. Biol.">
        <title>Genome analysis of Parmales, the sister group of diatoms, reveals the evolutionary specialization of diatoms from phago-mixotrophs to photoautotrophs.</title>
        <authorList>
            <person name="Ban H."/>
            <person name="Sato S."/>
            <person name="Yoshikawa S."/>
            <person name="Yamada K."/>
            <person name="Nakamura Y."/>
            <person name="Ichinomiya M."/>
            <person name="Sato N."/>
            <person name="Blanc-Mathieu R."/>
            <person name="Endo H."/>
            <person name="Kuwata A."/>
            <person name="Ogata H."/>
        </authorList>
    </citation>
    <scope>NUCLEOTIDE SEQUENCE [LARGE SCALE GENOMIC DNA]</scope>
</reference>
<comment type="catalytic activity">
    <reaction evidence="8">
        <text>L-seryl-[protein] + ATP = O-phospho-L-seryl-[protein] + ADP + H(+)</text>
        <dbReference type="Rhea" id="RHEA:17989"/>
        <dbReference type="Rhea" id="RHEA-COMP:9863"/>
        <dbReference type="Rhea" id="RHEA-COMP:11604"/>
        <dbReference type="ChEBI" id="CHEBI:15378"/>
        <dbReference type="ChEBI" id="CHEBI:29999"/>
        <dbReference type="ChEBI" id="CHEBI:30616"/>
        <dbReference type="ChEBI" id="CHEBI:83421"/>
        <dbReference type="ChEBI" id="CHEBI:456216"/>
        <dbReference type="EC" id="2.7.11.22"/>
    </reaction>
</comment>
<evidence type="ECO:0000313" key="13">
    <source>
        <dbReference type="Proteomes" id="UP001165065"/>
    </source>
</evidence>
<protein>
    <recommendedName>
        <fullName evidence="1">cyclin-dependent kinase</fullName>
        <ecNumber evidence="1">2.7.11.22</ecNumber>
    </recommendedName>
</protein>
<dbReference type="PROSITE" id="PS00107">
    <property type="entry name" value="PROTEIN_KINASE_ATP"/>
    <property type="match status" value="1"/>
</dbReference>
<evidence type="ECO:0000256" key="1">
    <source>
        <dbReference type="ARBA" id="ARBA00012425"/>
    </source>
</evidence>
<dbReference type="SMART" id="SM00220">
    <property type="entry name" value="S_TKc"/>
    <property type="match status" value="1"/>
</dbReference>
<feature type="region of interest" description="Disordered" evidence="10">
    <location>
        <begin position="463"/>
        <end position="516"/>
    </location>
</feature>
<evidence type="ECO:0000256" key="7">
    <source>
        <dbReference type="ARBA" id="ARBA00047811"/>
    </source>
</evidence>
<keyword evidence="2" id="KW-0723">Serine/threonine-protein kinase</keyword>
<dbReference type="EC" id="2.7.11.22" evidence="1"/>
<dbReference type="GO" id="GO:0004693">
    <property type="term" value="F:cyclin-dependent protein serine/threonine kinase activity"/>
    <property type="evidence" value="ECO:0007669"/>
    <property type="project" value="UniProtKB-EC"/>
</dbReference>
<evidence type="ECO:0000256" key="5">
    <source>
        <dbReference type="ARBA" id="ARBA00022777"/>
    </source>
</evidence>
<evidence type="ECO:0000256" key="3">
    <source>
        <dbReference type="ARBA" id="ARBA00022679"/>
    </source>
</evidence>
<feature type="compositionally biased region" description="Basic residues" evidence="10">
    <location>
        <begin position="394"/>
        <end position="403"/>
    </location>
</feature>
<dbReference type="Gene3D" id="1.10.510.10">
    <property type="entry name" value="Transferase(Phosphotransferase) domain 1"/>
    <property type="match status" value="1"/>
</dbReference>
<comment type="caution">
    <text evidence="12">The sequence shown here is derived from an EMBL/GenBank/DDBJ whole genome shotgun (WGS) entry which is preliminary data.</text>
</comment>
<dbReference type="PANTHER" id="PTHR24055">
    <property type="entry name" value="MITOGEN-ACTIVATED PROTEIN KINASE"/>
    <property type="match status" value="1"/>
</dbReference>
<evidence type="ECO:0000256" key="10">
    <source>
        <dbReference type="SAM" id="MobiDB-lite"/>
    </source>
</evidence>
<proteinExistence type="predicted"/>
<feature type="domain" description="Protein kinase" evidence="11">
    <location>
        <begin position="4"/>
        <end position="289"/>
    </location>
</feature>
<feature type="compositionally biased region" description="Basic and acidic residues" evidence="10">
    <location>
        <begin position="494"/>
        <end position="516"/>
    </location>
</feature>
<dbReference type="InterPro" id="IPR000719">
    <property type="entry name" value="Prot_kinase_dom"/>
</dbReference>
<evidence type="ECO:0000313" key="12">
    <source>
        <dbReference type="EMBL" id="GMI35184.1"/>
    </source>
</evidence>
<dbReference type="SUPFAM" id="SSF56112">
    <property type="entry name" value="Protein kinase-like (PK-like)"/>
    <property type="match status" value="1"/>
</dbReference>
<dbReference type="InterPro" id="IPR017441">
    <property type="entry name" value="Protein_kinase_ATP_BS"/>
</dbReference>
<dbReference type="InterPro" id="IPR011009">
    <property type="entry name" value="Kinase-like_dom_sf"/>
</dbReference>
<dbReference type="PROSITE" id="PS50011">
    <property type="entry name" value="PROTEIN_KINASE_DOM"/>
    <property type="match status" value="1"/>
</dbReference>
<feature type="region of interest" description="Disordered" evidence="10">
    <location>
        <begin position="636"/>
        <end position="660"/>
    </location>
</feature>
<feature type="region of interest" description="Disordered" evidence="10">
    <location>
        <begin position="301"/>
        <end position="431"/>
    </location>
</feature>
<dbReference type="Gene3D" id="3.30.200.20">
    <property type="entry name" value="Phosphorylase Kinase, domain 1"/>
    <property type="match status" value="1"/>
</dbReference>
<feature type="compositionally biased region" description="Basic and acidic residues" evidence="10">
    <location>
        <begin position="404"/>
        <end position="415"/>
    </location>
</feature>
<evidence type="ECO:0000256" key="6">
    <source>
        <dbReference type="ARBA" id="ARBA00022840"/>
    </source>
</evidence>
<accession>A0A9W7G7R3</accession>
<evidence type="ECO:0000256" key="9">
    <source>
        <dbReference type="PROSITE-ProRule" id="PRU10141"/>
    </source>
</evidence>
<dbReference type="InterPro" id="IPR008271">
    <property type="entry name" value="Ser/Thr_kinase_AS"/>
</dbReference>